<dbReference type="EMBL" id="CP107551">
    <property type="protein sequence ID" value="UYP18442.1"/>
    <property type="molecule type" value="Genomic_DNA"/>
</dbReference>
<name>A0ACD4DEL3_9NOCA</name>
<accession>A0ACD4DEL3</accession>
<proteinExistence type="predicted"/>
<evidence type="ECO:0000313" key="1">
    <source>
        <dbReference type="EMBL" id="UYP18442.1"/>
    </source>
</evidence>
<organism evidence="1 2">
    <name type="scientific">Rhodococcus sacchari</name>
    <dbReference type="NCBI Taxonomy" id="2962047"/>
    <lineage>
        <taxon>Bacteria</taxon>
        <taxon>Bacillati</taxon>
        <taxon>Actinomycetota</taxon>
        <taxon>Actinomycetes</taxon>
        <taxon>Mycobacteriales</taxon>
        <taxon>Nocardiaceae</taxon>
        <taxon>Rhodococcus</taxon>
    </lineage>
</organism>
<reference evidence="1" key="1">
    <citation type="submission" date="2022-10" db="EMBL/GenBank/DDBJ databases">
        <title>Rhodococcus ferula Z13 complete genome.</title>
        <authorList>
            <person name="Long X."/>
            <person name="Zang M."/>
        </authorList>
    </citation>
    <scope>NUCLEOTIDE SEQUENCE</scope>
    <source>
        <strain evidence="1">Z13</strain>
    </source>
</reference>
<protein>
    <submittedName>
        <fullName evidence="1">Uncharacterized protein</fullName>
    </submittedName>
</protein>
<dbReference type="Proteomes" id="UP001156484">
    <property type="component" value="Chromosome"/>
</dbReference>
<keyword evidence="2" id="KW-1185">Reference proteome</keyword>
<gene>
    <name evidence="1" type="ORF">OED52_17550</name>
</gene>
<sequence length="322" mass="35793">MRDDLIHRTDALARGHGPAQIRTSVRRGEWVRLTSGVYLPRTLYDATDDHGRHAYRAVASVCVSSPDAAISHVSAAVLHGLRPWGLPLDDVHLTYPRTSGGKRTPGRVMHAARLDETDVVEKCGVRVVGVARTVVDVAASESFEHAVVLGDRALRQGLLTRDELERVVARMGSHPGRARARRAVAAMSERSDSVGESRSRVLMIRERLPLPLEQVDVFDANDRWLARVDFLWPELGVLGEFDGRIKYRRDGVATADAEDVVYREKLREDRLRHAGWVVLRWTWADLETPGALASKFRDAVALAQRGSGPVGRYVVRGLPTQK</sequence>
<evidence type="ECO:0000313" key="2">
    <source>
        <dbReference type="Proteomes" id="UP001156484"/>
    </source>
</evidence>